<dbReference type="RefSeq" id="WP_214400035.1">
    <property type="nucleotide sequence ID" value="NZ_LR792632.1"/>
</dbReference>
<evidence type="ECO:0000256" key="4">
    <source>
        <dbReference type="ARBA" id="ARBA00048988"/>
    </source>
</evidence>
<evidence type="ECO:0000313" key="7">
    <source>
        <dbReference type="Proteomes" id="UP000679213"/>
    </source>
</evidence>
<dbReference type="PANTHER" id="PTHR42957">
    <property type="entry name" value="HELICASE MJ1565-RELATED"/>
    <property type="match status" value="1"/>
</dbReference>
<evidence type="ECO:0000313" key="6">
    <source>
        <dbReference type="EMBL" id="CAB3287246.1"/>
    </source>
</evidence>
<accession>A0A8D6STN6</accession>
<comment type="catalytic activity">
    <reaction evidence="3">
        <text>ATP + H2O = ADP + phosphate + H(+)</text>
        <dbReference type="Rhea" id="RHEA:13065"/>
        <dbReference type="ChEBI" id="CHEBI:15377"/>
        <dbReference type="ChEBI" id="CHEBI:15378"/>
        <dbReference type="ChEBI" id="CHEBI:30616"/>
        <dbReference type="ChEBI" id="CHEBI:43474"/>
        <dbReference type="ChEBI" id="CHEBI:456216"/>
        <dbReference type="EC" id="5.6.2.3"/>
    </reaction>
</comment>
<name>A0A8D6STN6_9EURY</name>
<gene>
    <name evidence="6" type="ORF">MLAUSG7_0099</name>
</gene>
<dbReference type="Pfam" id="PF01935">
    <property type="entry name" value="DUF87"/>
    <property type="match status" value="1"/>
</dbReference>
<comment type="similarity">
    <text evidence="1">Belongs to the HerA family.</text>
</comment>
<evidence type="ECO:0000256" key="1">
    <source>
        <dbReference type="ARBA" id="ARBA00007816"/>
    </source>
</evidence>
<dbReference type="AlphaFoldDB" id="A0A8D6STN6"/>
<keyword evidence="7" id="KW-1185">Reference proteome</keyword>
<dbReference type="PANTHER" id="PTHR42957:SF1">
    <property type="entry name" value="HELICASE MJ1565-RELATED"/>
    <property type="match status" value="1"/>
</dbReference>
<organism evidence="6 7">
    <name type="scientific">Methanocaldococcus lauensis</name>
    <dbReference type="NCBI Taxonomy" id="2546128"/>
    <lineage>
        <taxon>Archaea</taxon>
        <taxon>Methanobacteriati</taxon>
        <taxon>Methanobacteriota</taxon>
        <taxon>Methanomada group</taxon>
        <taxon>Methanococci</taxon>
        <taxon>Methanococcales</taxon>
        <taxon>Methanocaldococcaceae</taxon>
        <taxon>Methanocaldococcus</taxon>
    </lineage>
</organism>
<comment type="catalytic activity">
    <reaction evidence="2">
        <text>Couples ATP hydrolysis with the unwinding of duplex DNA by translocating in the 3'-5' direction.</text>
        <dbReference type="EC" id="5.6.2.4"/>
    </reaction>
</comment>
<dbReference type="InterPro" id="IPR008571">
    <property type="entry name" value="HerA-like"/>
</dbReference>
<dbReference type="GO" id="GO:0043138">
    <property type="term" value="F:3'-5' DNA helicase activity"/>
    <property type="evidence" value="ECO:0007669"/>
    <property type="project" value="UniProtKB-EC"/>
</dbReference>
<feature type="domain" description="Helicase HerA central" evidence="5">
    <location>
        <begin position="182"/>
        <end position="400"/>
    </location>
</feature>
<dbReference type="GeneID" id="65882908"/>
<comment type="catalytic activity">
    <reaction evidence="4">
        <text>ATP + H2O = ADP + phosphate + H(+)</text>
        <dbReference type="Rhea" id="RHEA:13065"/>
        <dbReference type="ChEBI" id="CHEBI:15377"/>
        <dbReference type="ChEBI" id="CHEBI:15378"/>
        <dbReference type="ChEBI" id="CHEBI:30616"/>
        <dbReference type="ChEBI" id="CHEBI:43474"/>
        <dbReference type="ChEBI" id="CHEBI:456216"/>
        <dbReference type="EC" id="5.6.2.4"/>
    </reaction>
</comment>
<dbReference type="SUPFAM" id="SSF52540">
    <property type="entry name" value="P-loop containing nucleoside triphosphate hydrolases"/>
    <property type="match status" value="1"/>
</dbReference>
<dbReference type="InterPro" id="IPR002789">
    <property type="entry name" value="HerA_central"/>
</dbReference>
<sequence length="584" mass="66894">MKLIKMIDNNELEEIGVVSSPSNLTELKVDIKEEVIGKNLLGNLCVIKSSQDGKDLLIFGQITDIELKNVWLEQSQIRGIIKQKGPISPISGDHDLHIGRLSIISVFSVDGNEIKVERLGTVPSTNSKVYLVNKKFMDEFNKIFSKDRKLSFIGKYYGTDVLIPFEFRDFSKGEGGFGEAIHLGIFGKTGSGKSWLAKMIITCYAKNAGMSIFIFDPQGEFSNDVKDKKDDKKIKWGDLLKSCGKDVEVVSIGDIRLIFDDKDKTLDVLERLLNNIGIEDFWKYFGVFSDKKRLLIRVIIQSIKYLTSKKCVVPYNLEDLLSKDFREVLKEVKNRSNEVYKDDKYQKELKRSIEQNKNIILKKWDEISKWFLKTENCKTIAEIVEEMKGKDKIIIINLADEEARKSGMFWNISIKYFILAELVNYIKKAGEEEYLKDRILNTLVVIDEAHRFAPKEKPDDEELDRLKSLLIDAVRTTRKYGIGWMFISQTFSSIDKGILDQLRVFFVGYGLNYGSEWRRLDEIMGGEEALNIYKTFGDPLVSCGERKPSFIVKGPIIPFIPTSKAIAIDALNFPEEFKKCNNLD</sequence>
<evidence type="ECO:0000259" key="5">
    <source>
        <dbReference type="Pfam" id="PF01935"/>
    </source>
</evidence>
<dbReference type="GO" id="GO:0043139">
    <property type="term" value="F:5'-3' DNA helicase activity"/>
    <property type="evidence" value="ECO:0007669"/>
    <property type="project" value="UniProtKB-EC"/>
</dbReference>
<dbReference type="KEGG" id="mesg:MLAUSG7_0099"/>
<dbReference type="InterPro" id="IPR027417">
    <property type="entry name" value="P-loop_NTPase"/>
</dbReference>
<dbReference type="Gene3D" id="3.40.50.300">
    <property type="entry name" value="P-loop containing nucleotide triphosphate hydrolases"/>
    <property type="match status" value="2"/>
</dbReference>
<evidence type="ECO:0000256" key="3">
    <source>
        <dbReference type="ARBA" id="ARBA00048954"/>
    </source>
</evidence>
<evidence type="ECO:0000256" key="2">
    <source>
        <dbReference type="ARBA" id="ARBA00034617"/>
    </source>
</evidence>
<proteinExistence type="inferred from homology"/>
<reference evidence="6 7" key="1">
    <citation type="submission" date="2020-04" db="EMBL/GenBank/DDBJ databases">
        <authorList>
            <consortium name="Genoscope - CEA"/>
            <person name="William W."/>
        </authorList>
    </citation>
    <scope>NUCLEOTIDE SEQUENCE [LARGE SCALE GENOMIC DNA]</scope>
    <source>
        <strain evidence="6 7">SG7</strain>
    </source>
</reference>
<dbReference type="EMBL" id="LR792632">
    <property type="protein sequence ID" value="CAB3287246.1"/>
    <property type="molecule type" value="Genomic_DNA"/>
</dbReference>
<protein>
    <submittedName>
        <fullName evidence="6">Putative ATPase</fullName>
    </submittedName>
</protein>
<dbReference type="Proteomes" id="UP000679213">
    <property type="component" value="Chromosome I"/>
</dbReference>